<reference evidence="6 7" key="2">
    <citation type="submission" date="2018-12" db="EMBL/GenBank/DDBJ databases">
        <title>Rhizobacter gummiphilus sp. nov., a rubber-degrading bacterium isolated from the soil of a botanical garden in Japan.</title>
        <authorList>
            <person name="Shunsuke S.S."/>
        </authorList>
    </citation>
    <scope>NUCLEOTIDE SEQUENCE [LARGE SCALE GENOMIC DNA]</scope>
    <source>
        <strain evidence="6 7">S-16</strain>
    </source>
</reference>
<evidence type="ECO:0000313" key="6">
    <source>
        <dbReference type="EMBL" id="RQP26193.1"/>
    </source>
</evidence>
<dbReference type="GO" id="GO:0051082">
    <property type="term" value="F:unfolded protein binding"/>
    <property type="evidence" value="ECO:0007669"/>
    <property type="project" value="TreeGrafter"/>
</dbReference>
<name>A0A3N7HWF7_9BURK</name>
<dbReference type="Pfam" id="PF07813">
    <property type="entry name" value="LTXXQ"/>
    <property type="match status" value="1"/>
</dbReference>
<organism evidence="6 7">
    <name type="scientific">Piscinibacter terrae</name>
    <dbReference type="NCBI Taxonomy" id="2496871"/>
    <lineage>
        <taxon>Bacteria</taxon>
        <taxon>Pseudomonadati</taxon>
        <taxon>Pseudomonadota</taxon>
        <taxon>Betaproteobacteria</taxon>
        <taxon>Burkholderiales</taxon>
        <taxon>Sphaerotilaceae</taxon>
        <taxon>Piscinibacter</taxon>
    </lineage>
</organism>
<evidence type="ECO:0000256" key="1">
    <source>
        <dbReference type="ARBA" id="ARBA00004418"/>
    </source>
</evidence>
<keyword evidence="4" id="KW-0574">Periplasm</keyword>
<dbReference type="PANTHER" id="PTHR38102:SF1">
    <property type="entry name" value="PERIPLASMIC CHAPERONE SPY"/>
    <property type="match status" value="1"/>
</dbReference>
<evidence type="ECO:0000256" key="2">
    <source>
        <dbReference type="ARBA" id="ARBA00008441"/>
    </source>
</evidence>
<dbReference type="Gene3D" id="1.20.120.1490">
    <property type="match status" value="1"/>
</dbReference>
<keyword evidence="7" id="KW-1185">Reference proteome</keyword>
<evidence type="ECO:0000313" key="7">
    <source>
        <dbReference type="Proteomes" id="UP000267464"/>
    </source>
</evidence>
<dbReference type="CDD" id="cd09916">
    <property type="entry name" value="CpxP_like"/>
    <property type="match status" value="1"/>
</dbReference>
<gene>
    <name evidence="6" type="ORF">DZC73_03915</name>
</gene>
<dbReference type="PANTHER" id="PTHR38102">
    <property type="entry name" value="PERIPLASMIC CHAPERONE SPY"/>
    <property type="match status" value="1"/>
</dbReference>
<sequence>MNESATVNSTAAGKARGLKRLAAGVVIAVTASIGLTALAQPMPGGHHGGGFGGPGLFMGSPEHIGRAVDHVLDGVNATDAQRTQIKQIVTQAAADLKAQRDAGRALHERSMQIFTAPTVDAAAAESVRQQMLTQHDTASRRVLQAMLDISRVLTPEQRAKLAERMQERHKRMQERMQRDGK</sequence>
<keyword evidence="5" id="KW-1133">Transmembrane helix</keyword>
<comment type="similarity">
    <text evidence="2">Belongs to the CpxP/Spy family.</text>
</comment>
<reference evidence="6 7" key="1">
    <citation type="submission" date="2018-08" db="EMBL/GenBank/DDBJ databases">
        <authorList>
            <person name="Khan S.A."/>
            <person name="Jeon C.O."/>
            <person name="Chun B.H."/>
            <person name="Jeong S.E."/>
        </authorList>
    </citation>
    <scope>NUCLEOTIDE SEQUENCE [LARGE SCALE GENOMIC DNA]</scope>
    <source>
        <strain evidence="6 7">S-16</strain>
    </source>
</reference>
<protein>
    <recommendedName>
        <fullName evidence="8">Periplasmic heavy metal sensor</fullName>
    </recommendedName>
</protein>
<dbReference type="AlphaFoldDB" id="A0A3N7HWF7"/>
<proteinExistence type="inferred from homology"/>
<comment type="caution">
    <text evidence="6">The sequence shown here is derived from an EMBL/GenBank/DDBJ whole genome shotgun (WGS) entry which is preliminary data.</text>
</comment>
<keyword evidence="5" id="KW-0472">Membrane</keyword>
<evidence type="ECO:0000256" key="5">
    <source>
        <dbReference type="SAM" id="Phobius"/>
    </source>
</evidence>
<feature type="transmembrane region" description="Helical" evidence="5">
    <location>
        <begin position="21"/>
        <end position="39"/>
    </location>
</feature>
<dbReference type="InterPro" id="IPR052211">
    <property type="entry name" value="Cpx_auxiliary_protein"/>
</dbReference>
<accession>A0A3N7HWF7</accession>
<keyword evidence="5" id="KW-0812">Transmembrane</keyword>
<dbReference type="OrthoDB" id="8589301at2"/>
<dbReference type="GO" id="GO:0030288">
    <property type="term" value="C:outer membrane-bounded periplasmic space"/>
    <property type="evidence" value="ECO:0007669"/>
    <property type="project" value="TreeGrafter"/>
</dbReference>
<evidence type="ECO:0000256" key="3">
    <source>
        <dbReference type="ARBA" id="ARBA00022729"/>
    </source>
</evidence>
<dbReference type="Proteomes" id="UP000267464">
    <property type="component" value="Unassembled WGS sequence"/>
</dbReference>
<dbReference type="RefSeq" id="WP_124538865.1">
    <property type="nucleotide sequence ID" value="NZ_QUSW01000001.1"/>
</dbReference>
<comment type="subcellular location">
    <subcellularLocation>
        <location evidence="1">Periplasm</location>
    </subcellularLocation>
</comment>
<keyword evidence="3" id="KW-0732">Signal</keyword>
<evidence type="ECO:0008006" key="8">
    <source>
        <dbReference type="Google" id="ProtNLM"/>
    </source>
</evidence>
<dbReference type="InterPro" id="IPR012899">
    <property type="entry name" value="LTXXQ"/>
</dbReference>
<dbReference type="EMBL" id="QUSW01000001">
    <property type="protein sequence ID" value="RQP26193.1"/>
    <property type="molecule type" value="Genomic_DNA"/>
</dbReference>
<evidence type="ECO:0000256" key="4">
    <source>
        <dbReference type="ARBA" id="ARBA00022764"/>
    </source>
</evidence>